<evidence type="ECO:0000313" key="2">
    <source>
        <dbReference type="Proteomes" id="UP000004699"/>
    </source>
</evidence>
<dbReference type="InterPro" id="IPR015029">
    <property type="entry name" value="PrnB"/>
</dbReference>
<gene>
    <name evidence="1" type="ORF">NOR51B_1197</name>
</gene>
<dbReference type="AlphaFoldDB" id="B8KV85"/>
<reference evidence="2" key="1">
    <citation type="journal article" date="2013" name="BMC Microbiol.">
        <title>Taxonomy and evolution of bacteriochlorophyll a-containing members of the OM60/NOR5 clade of marine gammaproteobacteria: description of Luminiphilus syltensis gen. nov., sp. nov., reclassification of Haliea rubra as Pseudohaliea rubra gen. nov., comb. nov., and emendation of Chromatocurvus halotolerans.</title>
        <authorList>
            <person name="Spring S."/>
            <person name="Riedel T."/>
            <person name="Sproer C."/>
            <person name="Yan S."/>
            <person name="Harder J."/>
            <person name="Fuchs B.M."/>
        </authorList>
    </citation>
    <scope>NUCLEOTIDE SEQUENCE [LARGE SCALE GENOMIC DNA]</scope>
    <source>
        <strain evidence="2">NOR51-B</strain>
    </source>
</reference>
<dbReference type="EMBL" id="DS999411">
    <property type="protein sequence ID" value="EED35252.1"/>
    <property type="molecule type" value="Genomic_DNA"/>
</dbReference>
<dbReference type="SUPFAM" id="SSF140959">
    <property type="entry name" value="Indolic compounds 2,3-dioxygenase-like"/>
    <property type="match status" value="1"/>
</dbReference>
<dbReference type="Proteomes" id="UP000004699">
    <property type="component" value="Unassembled WGS sequence"/>
</dbReference>
<keyword evidence="2" id="KW-1185">Reference proteome</keyword>
<organism evidence="1 2">
    <name type="scientific">Luminiphilus syltensis NOR5-1B</name>
    <dbReference type="NCBI Taxonomy" id="565045"/>
    <lineage>
        <taxon>Bacteria</taxon>
        <taxon>Pseudomonadati</taxon>
        <taxon>Pseudomonadota</taxon>
        <taxon>Gammaproteobacteria</taxon>
        <taxon>Cellvibrionales</taxon>
        <taxon>Halieaceae</taxon>
        <taxon>Luminiphilus</taxon>
    </lineage>
</organism>
<name>B8KV85_9GAMM</name>
<dbReference type="STRING" id="565045.NOR51B_1197"/>
<protein>
    <submittedName>
        <fullName evidence="1">Conserved domain protein</fullName>
    </submittedName>
</protein>
<dbReference type="InterPro" id="IPR037217">
    <property type="entry name" value="Trp/Indoleamine_2_3_dOase-like"/>
</dbReference>
<dbReference type="eggNOG" id="ENOG502Z8E7">
    <property type="taxonomic scope" value="Bacteria"/>
</dbReference>
<dbReference type="GO" id="GO:0019441">
    <property type="term" value="P:L-tryptophan catabolic process to kynurenine"/>
    <property type="evidence" value="ECO:0007669"/>
    <property type="project" value="InterPro"/>
</dbReference>
<dbReference type="GO" id="GO:0046872">
    <property type="term" value="F:metal ion binding"/>
    <property type="evidence" value="ECO:0007669"/>
    <property type="project" value="InterPro"/>
</dbReference>
<dbReference type="HOGENOM" id="CLU_715328_0_0_6"/>
<proteinExistence type="predicted"/>
<dbReference type="GO" id="GO:0020037">
    <property type="term" value="F:heme binding"/>
    <property type="evidence" value="ECO:0007669"/>
    <property type="project" value="InterPro"/>
</dbReference>
<dbReference type="Gene3D" id="1.20.58.600">
    <property type="match status" value="1"/>
</dbReference>
<dbReference type="Pfam" id="PF08933">
    <property type="entry name" value="PrnB"/>
    <property type="match status" value="1"/>
</dbReference>
<accession>B8KV85</accession>
<evidence type="ECO:0000313" key="1">
    <source>
        <dbReference type="EMBL" id="EED35252.1"/>
    </source>
</evidence>
<sequence length="394" mass="44132">MKIEPMTNTERLDNWIRSDFVALNTALEEIYFSSEMPEEVEGKGDELKRQLEKEGKSFIVDLLKEGNTNEGFDAGFSLLGNVGLYMAACRRHMITEPSRETKSPLVEASALAMQLGASLGVVPRFASAHLENHNYAINGVAKSFTSLPDEILFLTHNTRAELAFIRASEALLRILPLGVSHPITADLLLVARRALEDVLTSNNELFTQLDTDRFFYCVRPYYKPHRVGLHEYRGANAGDFAGINVIDLLLGVCRADDSYYSQLLVDKFLFMTPDDQLILRDCMSRESLLDQFLRESITNHTESWYQKNVALFLDVAKAHGATALQHHEQLVSKFIEKPADNMGLSEKPGLTASGPPLPVLLRSLRKLADLRSAADRDDIPSRFSDMQKLRASLA</sequence>
<dbReference type="Gene3D" id="1.20.58.480">
    <property type="match status" value="1"/>
</dbReference>